<evidence type="ECO:0000313" key="1">
    <source>
        <dbReference type="EMBL" id="CAG8807348.1"/>
    </source>
</evidence>
<feature type="non-terminal residue" evidence="1">
    <location>
        <position position="1"/>
    </location>
</feature>
<dbReference type="Proteomes" id="UP000789920">
    <property type="component" value="Unassembled WGS sequence"/>
</dbReference>
<reference evidence="1" key="1">
    <citation type="submission" date="2021-06" db="EMBL/GenBank/DDBJ databases">
        <authorList>
            <person name="Kallberg Y."/>
            <person name="Tangrot J."/>
            <person name="Rosling A."/>
        </authorList>
    </citation>
    <scope>NUCLEOTIDE SEQUENCE</scope>
    <source>
        <strain evidence="1">MA461A</strain>
    </source>
</reference>
<protein>
    <submittedName>
        <fullName evidence="1">2010_t:CDS:1</fullName>
    </submittedName>
</protein>
<evidence type="ECO:0000313" key="2">
    <source>
        <dbReference type="Proteomes" id="UP000789920"/>
    </source>
</evidence>
<comment type="caution">
    <text evidence="1">The sequence shown here is derived from an EMBL/GenBank/DDBJ whole genome shotgun (WGS) entry which is preliminary data.</text>
</comment>
<organism evidence="1 2">
    <name type="scientific">Racocetra persica</name>
    <dbReference type="NCBI Taxonomy" id="160502"/>
    <lineage>
        <taxon>Eukaryota</taxon>
        <taxon>Fungi</taxon>
        <taxon>Fungi incertae sedis</taxon>
        <taxon>Mucoromycota</taxon>
        <taxon>Glomeromycotina</taxon>
        <taxon>Glomeromycetes</taxon>
        <taxon>Diversisporales</taxon>
        <taxon>Gigasporaceae</taxon>
        <taxon>Racocetra</taxon>
    </lineage>
</organism>
<name>A0ACA9RSL4_9GLOM</name>
<proteinExistence type="predicted"/>
<gene>
    <name evidence="1" type="ORF">RPERSI_LOCUS22371</name>
</gene>
<dbReference type="EMBL" id="CAJVQC010067585">
    <property type="protein sequence ID" value="CAG8807348.1"/>
    <property type="molecule type" value="Genomic_DNA"/>
</dbReference>
<feature type="non-terminal residue" evidence="1">
    <location>
        <position position="125"/>
    </location>
</feature>
<accession>A0ACA9RSL4</accession>
<keyword evidence="2" id="KW-1185">Reference proteome</keyword>
<sequence>MNVKVLIVDFGKILTLYEKVLINEFKGQIKYLELLNLLDLKNYHENENFCPKVIRFSANTNIRFIYDFCEDKKLKPISEQKFNNTKLFSSFVNQLDYIGSPKDFFNFNFEIKFNHDITEEKAKEI</sequence>